<sequence>MRHLSWKIIRSCDVECGRVEPCVQDGHSMFVAELGRDSLPKSSNVNGVFECSVSCNYLRRKWHQHRYAIFRWSSSYLTHCISIEGHQLGSNEALLDVKCARSAWVDFKLQYCKQERIITGILVFR</sequence>
<proteinExistence type="predicted"/>
<keyword evidence="2" id="KW-1185">Reference proteome</keyword>
<reference evidence="2" key="1">
    <citation type="journal article" date="2017" name="Nat. Ecol. Evol.">
        <title>Genome expansion and lineage-specific genetic innovations in the forest pathogenic fungi Armillaria.</title>
        <authorList>
            <person name="Sipos G."/>
            <person name="Prasanna A.N."/>
            <person name="Walter M.C."/>
            <person name="O'Connor E."/>
            <person name="Balint B."/>
            <person name="Krizsan K."/>
            <person name="Kiss B."/>
            <person name="Hess J."/>
            <person name="Varga T."/>
            <person name="Slot J."/>
            <person name="Riley R."/>
            <person name="Boka B."/>
            <person name="Rigling D."/>
            <person name="Barry K."/>
            <person name="Lee J."/>
            <person name="Mihaltcheva S."/>
            <person name="LaButti K."/>
            <person name="Lipzen A."/>
            <person name="Waldron R."/>
            <person name="Moloney N.M."/>
            <person name="Sperisen C."/>
            <person name="Kredics L."/>
            <person name="Vagvoelgyi C."/>
            <person name="Patrignani A."/>
            <person name="Fitzpatrick D."/>
            <person name="Nagy I."/>
            <person name="Doyle S."/>
            <person name="Anderson J.B."/>
            <person name="Grigoriev I.V."/>
            <person name="Gueldener U."/>
            <person name="Muensterkoetter M."/>
            <person name="Nagy L.G."/>
        </authorList>
    </citation>
    <scope>NUCLEOTIDE SEQUENCE [LARGE SCALE GENOMIC DNA]</scope>
    <source>
        <strain evidence="2">C18/9</strain>
    </source>
</reference>
<dbReference type="Proteomes" id="UP000219338">
    <property type="component" value="Unassembled WGS sequence"/>
</dbReference>
<evidence type="ECO:0000313" key="1">
    <source>
        <dbReference type="EMBL" id="SJL16978.1"/>
    </source>
</evidence>
<protein>
    <submittedName>
        <fullName evidence="1">Uncharacterized protein</fullName>
    </submittedName>
</protein>
<gene>
    <name evidence="1" type="ORF">ARMOST_20516</name>
</gene>
<accession>A0A284S7J4</accession>
<organism evidence="1 2">
    <name type="scientific">Armillaria ostoyae</name>
    <name type="common">Armillaria root rot fungus</name>
    <dbReference type="NCBI Taxonomy" id="47428"/>
    <lineage>
        <taxon>Eukaryota</taxon>
        <taxon>Fungi</taxon>
        <taxon>Dikarya</taxon>
        <taxon>Basidiomycota</taxon>
        <taxon>Agaricomycotina</taxon>
        <taxon>Agaricomycetes</taxon>
        <taxon>Agaricomycetidae</taxon>
        <taxon>Agaricales</taxon>
        <taxon>Marasmiineae</taxon>
        <taxon>Physalacriaceae</taxon>
        <taxon>Armillaria</taxon>
    </lineage>
</organism>
<name>A0A284S7J4_ARMOS</name>
<dbReference type="AlphaFoldDB" id="A0A284S7J4"/>
<evidence type="ECO:0000313" key="2">
    <source>
        <dbReference type="Proteomes" id="UP000219338"/>
    </source>
</evidence>
<dbReference type="EMBL" id="FUEG01000039">
    <property type="protein sequence ID" value="SJL16978.1"/>
    <property type="molecule type" value="Genomic_DNA"/>
</dbReference>